<evidence type="ECO:0000256" key="6">
    <source>
        <dbReference type="ARBA" id="ARBA00022833"/>
    </source>
</evidence>
<dbReference type="Gene3D" id="3.60.21.10">
    <property type="match status" value="1"/>
</dbReference>
<evidence type="ECO:0000313" key="15">
    <source>
        <dbReference type="EMBL" id="TWW55820.1"/>
    </source>
</evidence>
<dbReference type="GO" id="GO:0033192">
    <property type="term" value="F:calmodulin-dependent protein phosphatase activity"/>
    <property type="evidence" value="ECO:0007669"/>
    <property type="project" value="InterPro"/>
</dbReference>
<evidence type="ECO:0000256" key="4">
    <source>
        <dbReference type="ARBA" id="ARBA00022723"/>
    </source>
</evidence>
<dbReference type="PROSITE" id="PS00125">
    <property type="entry name" value="SER_THR_PHOSPHATASE"/>
    <property type="match status" value="1"/>
</dbReference>
<evidence type="ECO:0000256" key="5">
    <source>
        <dbReference type="ARBA" id="ARBA00022801"/>
    </source>
</evidence>
<comment type="catalytic activity">
    <reaction evidence="10">
        <text>O-phospho-L-seryl-[protein] + H2O = L-seryl-[protein] + phosphate</text>
        <dbReference type="Rhea" id="RHEA:20629"/>
        <dbReference type="Rhea" id="RHEA-COMP:9863"/>
        <dbReference type="Rhea" id="RHEA-COMP:11604"/>
        <dbReference type="ChEBI" id="CHEBI:15377"/>
        <dbReference type="ChEBI" id="CHEBI:29999"/>
        <dbReference type="ChEBI" id="CHEBI:43474"/>
        <dbReference type="ChEBI" id="CHEBI:83421"/>
        <dbReference type="EC" id="3.1.3.16"/>
    </reaction>
</comment>
<dbReference type="FunFam" id="3.60.21.10:FF:000002">
    <property type="entry name" value="Serine/threonine-protein phosphatase"/>
    <property type="match status" value="1"/>
</dbReference>
<dbReference type="InterPro" id="IPR043360">
    <property type="entry name" value="PP2B"/>
</dbReference>
<dbReference type="GO" id="GO:0046872">
    <property type="term" value="F:metal ion binding"/>
    <property type="evidence" value="ECO:0007669"/>
    <property type="project" value="UniProtKB-KW"/>
</dbReference>
<dbReference type="InterPro" id="IPR041751">
    <property type="entry name" value="MPP_PP2B"/>
</dbReference>
<evidence type="ECO:0000256" key="9">
    <source>
        <dbReference type="ARBA" id="ARBA00023004"/>
    </source>
</evidence>
<evidence type="ECO:0000259" key="14">
    <source>
        <dbReference type="PROSITE" id="PS00125"/>
    </source>
</evidence>
<dbReference type="PANTHER" id="PTHR45673">
    <property type="entry name" value="SERINE/THREONINE-PROTEIN PHOSPHATASE 2B CATALYTIC SUBUNIT 1-RELATED"/>
    <property type="match status" value="1"/>
</dbReference>
<reference evidence="15 16" key="1">
    <citation type="submission" date="2019-04" db="EMBL/GenBank/DDBJ databases">
        <title>Chromosome genome assembly for Takifugu flavidus.</title>
        <authorList>
            <person name="Xiao S."/>
        </authorList>
    </citation>
    <scope>NUCLEOTIDE SEQUENCE [LARGE SCALE GENOMIC DNA]</scope>
    <source>
        <strain evidence="15">HTHZ2018</strain>
        <tissue evidence="15">Muscle</tissue>
    </source>
</reference>
<gene>
    <name evidence="15" type="ORF">D4764_09G0008700</name>
</gene>
<dbReference type="InterPro" id="IPR004843">
    <property type="entry name" value="Calcineurin-like_PHP"/>
</dbReference>
<accession>A0A5C6MQW5</accession>
<keyword evidence="7" id="KW-0112">Calmodulin-binding</keyword>
<keyword evidence="8" id="KW-0904">Protein phosphatase</keyword>
<evidence type="ECO:0000256" key="11">
    <source>
        <dbReference type="ARBA" id="ARBA00048336"/>
    </source>
</evidence>
<protein>
    <recommendedName>
        <fullName evidence="12">Serine/threonine-protein phosphatase</fullName>
        <ecNumber evidence="12">3.1.3.16</ecNumber>
    </recommendedName>
</protein>
<sequence>MEFQPDRHQYKYSLKLKMAPSKFSQTPSPAVPWGPSLCKKDCTAEERHRDVPAEHQQAVLETLAAPAPVPTQTHVHARRSISAGPQALRVLSMLANALNKRRVKLHFSERFLSPPVSPSPLIHFLVSFRLSLPSSSAVPFPLAHRLTMKEVFDAEGRPRVDLLKAHLTKEGRLEEAVALRIIDEGAAILRQERTMLDIEAPVTVCGDIHGQFFDLMKLFEVGGSPANTRYLFLGDYVDRGYFSIECVLYLWSLKILYPKTLFLLRGNHECRHLTEYFTFKQECKIKYSEQVYDSCMEAFDCLPLAALMNQQFLCVHGGLSPEIHTLDDIKKLDRFKEPPAFGPMCDLLWADPLEDFGNEKTQEYFGHNTVRGCSYFYSYPAVCEFLQTNNLLSIIRAHEAQDAGYRMYRKSQTTGFPSLITIFSAPNYLDVYNNKAAVLKYENNVMNIRQFNCSPHPYWLPNFMDVFTWSLPFVGEKVTEMLVNVLSICSDDELMNDGEEIYDASTAAARKEVIKNKIRAIGKMAKMFSVLREESENVLTLKGLTPTGMLPSGVLSGGKQTLQSATIEAIEAIETVKDAEAIRGFSPQHRISSFEEAKGLDRINERMPPRRDAVNSVGLSMGRMNMGEPNGTDSNSNIQ</sequence>
<comment type="catalytic activity">
    <reaction evidence="11 12">
        <text>O-phospho-L-threonyl-[protein] + H2O = L-threonyl-[protein] + phosphate</text>
        <dbReference type="Rhea" id="RHEA:47004"/>
        <dbReference type="Rhea" id="RHEA-COMP:11060"/>
        <dbReference type="Rhea" id="RHEA-COMP:11605"/>
        <dbReference type="ChEBI" id="CHEBI:15377"/>
        <dbReference type="ChEBI" id="CHEBI:30013"/>
        <dbReference type="ChEBI" id="CHEBI:43474"/>
        <dbReference type="ChEBI" id="CHEBI:61977"/>
        <dbReference type="EC" id="3.1.3.16"/>
    </reaction>
</comment>
<feature type="region of interest" description="Disordered" evidence="13">
    <location>
        <begin position="619"/>
        <end position="639"/>
    </location>
</feature>
<comment type="similarity">
    <text evidence="3">Belongs to the PPP phosphatase family. PP-2B subfamily.</text>
</comment>
<dbReference type="PRINTS" id="PR00114">
    <property type="entry name" value="STPHPHTASE"/>
</dbReference>
<dbReference type="CDD" id="cd07416">
    <property type="entry name" value="MPP_PP2B"/>
    <property type="match status" value="1"/>
</dbReference>
<comment type="caution">
    <text evidence="15">The sequence shown here is derived from an EMBL/GenBank/DDBJ whole genome shotgun (WGS) entry which is preliminary data.</text>
</comment>
<evidence type="ECO:0000256" key="1">
    <source>
        <dbReference type="ARBA" id="ARBA00001947"/>
    </source>
</evidence>
<evidence type="ECO:0000256" key="13">
    <source>
        <dbReference type="SAM" id="MobiDB-lite"/>
    </source>
</evidence>
<evidence type="ECO:0000256" key="7">
    <source>
        <dbReference type="ARBA" id="ARBA00022860"/>
    </source>
</evidence>
<dbReference type="SUPFAM" id="SSF56300">
    <property type="entry name" value="Metallo-dependent phosphatases"/>
    <property type="match status" value="1"/>
</dbReference>
<dbReference type="Proteomes" id="UP000324091">
    <property type="component" value="Chromosome 9"/>
</dbReference>
<dbReference type="EC" id="3.1.3.16" evidence="12"/>
<keyword evidence="5 12" id="KW-0378">Hydrolase</keyword>
<keyword evidence="6" id="KW-0862">Zinc</keyword>
<dbReference type="GO" id="GO:0097720">
    <property type="term" value="P:calcineurin-mediated signaling"/>
    <property type="evidence" value="ECO:0007669"/>
    <property type="project" value="InterPro"/>
</dbReference>
<organism evidence="15 16">
    <name type="scientific">Takifugu flavidus</name>
    <name type="common">sansaifugu</name>
    <dbReference type="NCBI Taxonomy" id="433684"/>
    <lineage>
        <taxon>Eukaryota</taxon>
        <taxon>Metazoa</taxon>
        <taxon>Chordata</taxon>
        <taxon>Craniata</taxon>
        <taxon>Vertebrata</taxon>
        <taxon>Euteleostomi</taxon>
        <taxon>Actinopterygii</taxon>
        <taxon>Neopterygii</taxon>
        <taxon>Teleostei</taxon>
        <taxon>Neoteleostei</taxon>
        <taxon>Acanthomorphata</taxon>
        <taxon>Eupercaria</taxon>
        <taxon>Tetraodontiformes</taxon>
        <taxon>Tetradontoidea</taxon>
        <taxon>Tetraodontidae</taxon>
        <taxon>Takifugu</taxon>
    </lineage>
</organism>
<evidence type="ECO:0000256" key="12">
    <source>
        <dbReference type="RuleBase" id="RU004273"/>
    </source>
</evidence>
<dbReference type="EMBL" id="RHFK02000022">
    <property type="protein sequence ID" value="TWW55820.1"/>
    <property type="molecule type" value="Genomic_DNA"/>
</dbReference>
<dbReference type="GO" id="GO:0005516">
    <property type="term" value="F:calmodulin binding"/>
    <property type="evidence" value="ECO:0007669"/>
    <property type="project" value="UniProtKB-KW"/>
</dbReference>
<comment type="cofactor">
    <cofactor evidence="2">
        <name>Fe(3+)</name>
        <dbReference type="ChEBI" id="CHEBI:29034"/>
    </cofactor>
</comment>
<keyword evidence="4" id="KW-0479">Metal-binding</keyword>
<name>A0A5C6MQW5_9TELE</name>
<dbReference type="Pfam" id="PF00149">
    <property type="entry name" value="Metallophos"/>
    <property type="match status" value="1"/>
</dbReference>
<evidence type="ECO:0000256" key="2">
    <source>
        <dbReference type="ARBA" id="ARBA00001965"/>
    </source>
</evidence>
<comment type="cofactor">
    <cofactor evidence="1">
        <name>Zn(2+)</name>
        <dbReference type="ChEBI" id="CHEBI:29105"/>
    </cofactor>
</comment>
<proteinExistence type="inferred from homology"/>
<evidence type="ECO:0000256" key="3">
    <source>
        <dbReference type="ARBA" id="ARBA00009905"/>
    </source>
</evidence>
<keyword evidence="9" id="KW-0408">Iron</keyword>
<evidence type="ECO:0000313" key="16">
    <source>
        <dbReference type="Proteomes" id="UP000324091"/>
    </source>
</evidence>
<dbReference type="InterPro" id="IPR006186">
    <property type="entry name" value="Ser/Thr-sp_prot-phosphatase"/>
</dbReference>
<evidence type="ECO:0000256" key="8">
    <source>
        <dbReference type="ARBA" id="ARBA00022912"/>
    </source>
</evidence>
<dbReference type="InterPro" id="IPR029052">
    <property type="entry name" value="Metallo-depent_PP-like"/>
</dbReference>
<dbReference type="AlphaFoldDB" id="A0A5C6MQW5"/>
<keyword evidence="16" id="KW-1185">Reference proteome</keyword>
<dbReference type="SMART" id="SM00156">
    <property type="entry name" value="PP2Ac"/>
    <property type="match status" value="1"/>
</dbReference>
<feature type="domain" description="Serine/threonine specific protein phosphatases" evidence="14">
    <location>
        <begin position="264"/>
        <end position="269"/>
    </location>
</feature>
<evidence type="ECO:0000256" key="10">
    <source>
        <dbReference type="ARBA" id="ARBA00047761"/>
    </source>
</evidence>